<proteinExistence type="predicted"/>
<organism evidence="2 3">
    <name type="scientific">Mythimna unipuncta nucleopolyhedrovirus</name>
    <dbReference type="NCBI Taxonomy" id="447897"/>
    <lineage>
        <taxon>Viruses</taxon>
        <taxon>Viruses incertae sedis</taxon>
        <taxon>Naldaviricetes</taxon>
        <taxon>Lefavirales</taxon>
        <taxon>Baculoviridae</taxon>
        <taxon>Alphabaculovirus</taxon>
    </lineage>
</organism>
<evidence type="ECO:0000313" key="2">
    <source>
        <dbReference type="EMBL" id="AUV65357.1"/>
    </source>
</evidence>
<dbReference type="InterPro" id="IPR036731">
    <property type="entry name" value="Tlp20_sf"/>
</dbReference>
<evidence type="ECO:0000313" key="3">
    <source>
        <dbReference type="Proteomes" id="UP000297194"/>
    </source>
</evidence>
<evidence type="ECO:0000256" key="1">
    <source>
        <dbReference type="SAM" id="MobiDB-lite"/>
    </source>
</evidence>
<dbReference type="KEGG" id="vg:40527031"/>
<dbReference type="RefSeq" id="YP_009666751.1">
    <property type="nucleotide sequence ID" value="NC_043530.1"/>
</dbReference>
<name>A0A2K9VSC2_9ABAC</name>
<feature type="compositionally biased region" description="Acidic residues" evidence="1">
    <location>
        <begin position="185"/>
        <end position="194"/>
    </location>
</feature>
<dbReference type="EMBL" id="MF375894">
    <property type="protein sequence ID" value="AUV65357.1"/>
    <property type="molecule type" value="Genomic_DNA"/>
</dbReference>
<feature type="region of interest" description="Disordered" evidence="1">
    <location>
        <begin position="158"/>
        <end position="217"/>
    </location>
</feature>
<dbReference type="Gene3D" id="2.70.40.20">
    <property type="entry name" value="Baculovirus telokin-like protein 20"/>
    <property type="match status" value="1"/>
</dbReference>
<protein>
    <submittedName>
        <fullName evidence="2">TLP-20</fullName>
    </submittedName>
</protein>
<feature type="compositionally biased region" description="Basic and acidic residues" evidence="1">
    <location>
        <begin position="207"/>
        <end position="217"/>
    </location>
</feature>
<dbReference type="Proteomes" id="UP000297194">
    <property type="component" value="Segment"/>
</dbReference>
<dbReference type="Pfam" id="PF06088">
    <property type="entry name" value="TLP-20"/>
    <property type="match status" value="1"/>
</dbReference>
<dbReference type="GeneID" id="40527031"/>
<dbReference type="SUPFAM" id="SSF51289">
    <property type="entry name" value="Tlp20, baculovirus telokin-like protein"/>
    <property type="match status" value="1"/>
</dbReference>
<dbReference type="InterPro" id="IPR009092">
    <property type="entry name" value="Telokin-like_Tlp20_baculovir"/>
</dbReference>
<accession>A0A2K9VSC2</accession>
<dbReference type="CDD" id="cd00235">
    <property type="entry name" value="TLP-20"/>
    <property type="match status" value="1"/>
</dbReference>
<keyword evidence="3" id="KW-1185">Reference proteome</keyword>
<sequence>MATNNSNTVDISVHVTLDKEANKNILSFIVREEYHLKKLAVGAYSLNILHTQLLNDLAQRSCTVTACGDYVVVYNFVENTSNKLNVILFNIKPTVLKKGACIFKIAYCNAAMSAATKTKTTTTTTSAAVISDKILDEKVENLKVQHANSQLFKSTFARKSDDDSSSSSSSDDDDDTAGVAAPNNNDDDDDDDGAANDISEPVPVKRQKIDESVESKV</sequence>
<reference evidence="2" key="1">
    <citation type="journal article" date="2017" name="Virus Genes">
        <title>The complete genome sequence of a third distinct baculovirus isolated from the true armyworm, Mythimna unipuncta, contains two copies of the lef-7 gene.</title>
        <authorList>
            <person name="Harrison R.L."/>
            <person name="Mowery J.D."/>
            <person name="Rowley D.L."/>
            <person name="Bauchan G.R."/>
            <person name="Theilmann D.A."/>
            <person name="Rohrmann G.F."/>
            <person name="Erlandson M.A."/>
        </authorList>
    </citation>
    <scope>NUCLEOTIDE SEQUENCE [LARGE SCALE GENOMIC DNA]</scope>
    <source>
        <strain evidence="2">#7</strain>
    </source>
</reference>